<proteinExistence type="inferred from homology"/>
<evidence type="ECO:0000259" key="3">
    <source>
        <dbReference type="Pfam" id="PF02982"/>
    </source>
</evidence>
<keyword evidence="2" id="KW-0456">Lyase</keyword>
<dbReference type="GeneID" id="27333491"/>
<dbReference type="Pfam" id="PF02982">
    <property type="entry name" value="Scytalone_dh"/>
    <property type="match status" value="1"/>
</dbReference>
<dbReference type="Gene3D" id="3.10.450.50">
    <property type="match status" value="1"/>
</dbReference>
<comment type="similarity">
    <text evidence="1">Belongs to the scytalone dehydratase family.</text>
</comment>
<reference evidence="4 5" key="1">
    <citation type="submission" date="2015-01" db="EMBL/GenBank/DDBJ databases">
        <title>The Genome Sequence of Exophiala spinifera CBS89968.</title>
        <authorList>
            <consortium name="The Broad Institute Genomics Platform"/>
            <person name="Cuomo C."/>
            <person name="de Hoog S."/>
            <person name="Gorbushina A."/>
            <person name="Stielow B."/>
            <person name="Teixiera M."/>
            <person name="Abouelleil A."/>
            <person name="Chapman S.B."/>
            <person name="Priest M."/>
            <person name="Young S.K."/>
            <person name="Wortman J."/>
            <person name="Nusbaum C."/>
            <person name="Birren B."/>
        </authorList>
    </citation>
    <scope>NUCLEOTIDE SEQUENCE [LARGE SCALE GENOMIC DNA]</scope>
    <source>
        <strain evidence="4 5">CBS 89968</strain>
    </source>
</reference>
<protein>
    <recommendedName>
        <fullName evidence="3">Scytalone dehydratase-like domain-containing protein</fullName>
    </recommendedName>
</protein>
<dbReference type="InterPro" id="IPR049884">
    <property type="entry name" value="Scytalone_dh"/>
</dbReference>
<dbReference type="GO" id="GO:0016829">
    <property type="term" value="F:lyase activity"/>
    <property type="evidence" value="ECO:0007669"/>
    <property type="project" value="UniProtKB-KW"/>
</dbReference>
<dbReference type="HOGENOM" id="CLU_101889_1_0_1"/>
<evidence type="ECO:0000313" key="5">
    <source>
        <dbReference type="Proteomes" id="UP000053328"/>
    </source>
</evidence>
<dbReference type="VEuPathDB" id="FungiDB:PV08_06408"/>
<accession>A0A0D1ZU93</accession>
<organism evidence="4 5">
    <name type="scientific">Exophiala spinifera</name>
    <dbReference type="NCBI Taxonomy" id="91928"/>
    <lineage>
        <taxon>Eukaryota</taxon>
        <taxon>Fungi</taxon>
        <taxon>Dikarya</taxon>
        <taxon>Ascomycota</taxon>
        <taxon>Pezizomycotina</taxon>
        <taxon>Eurotiomycetes</taxon>
        <taxon>Chaetothyriomycetidae</taxon>
        <taxon>Chaetothyriales</taxon>
        <taxon>Herpotrichiellaceae</taxon>
        <taxon>Exophiala</taxon>
    </lineage>
</organism>
<dbReference type="AlphaFoldDB" id="A0A0D1ZU93"/>
<dbReference type="EMBL" id="KN847495">
    <property type="protein sequence ID" value="KIW16357.1"/>
    <property type="molecule type" value="Genomic_DNA"/>
</dbReference>
<dbReference type="SUPFAM" id="SSF54427">
    <property type="entry name" value="NTF2-like"/>
    <property type="match status" value="1"/>
</dbReference>
<feature type="domain" description="Scytalone dehydratase-like" evidence="3">
    <location>
        <begin position="40"/>
        <end position="184"/>
    </location>
</feature>
<dbReference type="OrthoDB" id="5281072at2759"/>
<gene>
    <name evidence="4" type="ORF">PV08_06408</name>
</gene>
<dbReference type="InterPro" id="IPR032710">
    <property type="entry name" value="NTF2-like_dom_sf"/>
</dbReference>
<sequence>MASQCEAKAEVTPVNAQRVVTRIMGEAPQSARVDPADAFEVYELAHEWAMSYDTKDWDRLRSILAPKLNIDYTIVTGDVFTDTSPDDWIKYCSNPRFLGGKRMTTQHLIGAPKFIKVSDTQITAHYQVRAAHLRWKDEARTQEGLRGHGHGLLIQHYSKIGGVWKLSGWKPQSFWDEHEFKELVHFGLTQPLSEL</sequence>
<dbReference type="Proteomes" id="UP000053328">
    <property type="component" value="Unassembled WGS sequence"/>
</dbReference>
<dbReference type="RefSeq" id="XP_016236573.1">
    <property type="nucleotide sequence ID" value="XM_016380746.1"/>
</dbReference>
<evidence type="ECO:0000256" key="2">
    <source>
        <dbReference type="ARBA" id="ARBA00023239"/>
    </source>
</evidence>
<evidence type="ECO:0000313" key="4">
    <source>
        <dbReference type="EMBL" id="KIW16357.1"/>
    </source>
</evidence>
<dbReference type="STRING" id="91928.A0A0D1ZU93"/>
<evidence type="ECO:0000256" key="1">
    <source>
        <dbReference type="ARBA" id="ARBA00008584"/>
    </source>
</evidence>
<keyword evidence="5" id="KW-1185">Reference proteome</keyword>
<name>A0A0D1ZU93_9EURO</name>